<dbReference type="AlphaFoldDB" id="A0AAN8GAA1"/>
<keyword evidence="3" id="KW-1185">Reference proteome</keyword>
<dbReference type="PANTHER" id="PTHR37162">
    <property type="entry name" value="HAT FAMILY DIMERISATION DOMAINCONTAINING PROTEIN-RELATED"/>
    <property type="match status" value="1"/>
</dbReference>
<dbReference type="Proteomes" id="UP001347796">
    <property type="component" value="Unassembled WGS sequence"/>
</dbReference>
<sequence length="837" mass="94964">MAAIIQREESDERLKEIDSNIKNKFRWSWLEKSVEITYRNTLGKIDTSSFMMSDFIRKVDKAGVAMCILCDKLVNYGSKGLAALVEHCSKSKKHAEKITIKITNSSLTSFVSAKPKPDDVSYGIHPKLVTPNHTPSTELKSLVHMCDRISNSEAMVLGVIAEHSLSLSMAPVLVELAKSLSQDKPALNSLSMGRHSASYKMTGLSRTFREETVSNLRRFPFSINIDESTSNNHKRILAILVSYYIPDEGVVRVDHLASLEVIKVDSQSLFDAVNSLFTDLEVPWSNIVSALMDSCSVMRGSKSGVEVRIREKAVQLLDIDGDSCHHIHNACKKFCAPFENWLEGLLCDLHNDFKWSSDLRDWLSDLCDILHVKFTMAQRYVSHRWLSVYDVALATDMLFDCYITFYYGFIPKTLQPNYTEILESIYEKKGVSKEARERIAEIHHQLAVKMKTLTDDGKKRKERIVEKVLIQSKKTTLQLHFYIAALPILQKYVKVFQSKEIMIHRLHDQQLESFQSFLVCFVKPEKISGLSAKGLKSIQLNEDQGQFLKIQDMFVGAEVDKIISESSKGDHDISDFLKMAAASYVKCAIHMQAKLPLDNGLLRALSCIDPAARGHTVTAVELKKLTTVHMRHFLVNEEQATVGHEVLMYQVDDKLPEFEGQDIGQWWAKITKLKKYPGLCKVVAAALSIFHGPQVESSFNLMGDIMDPKSSRLNVETFNSLLTVKYTFLSKKTTSVKYFDRPSCKYSEVNLRLCRNLRDAAAKHKKANQIKAEQKKSLQEKLKINTSKKVSKIKAKEKTQQSVEAARQQHVNQQKKEARKRALEGLVESVQKKKKSN</sequence>
<accession>A0AAN8GAA1</accession>
<reference evidence="2 3" key="1">
    <citation type="submission" date="2024-01" db="EMBL/GenBank/DDBJ databases">
        <title>The genome of the rayed Mediterranean limpet Patella caerulea (Linnaeus, 1758).</title>
        <authorList>
            <person name="Anh-Thu Weber A."/>
            <person name="Halstead-Nussloch G."/>
        </authorList>
    </citation>
    <scope>NUCLEOTIDE SEQUENCE [LARGE SCALE GENOMIC DNA]</scope>
    <source>
        <strain evidence="2">AATW-2023a</strain>
        <tissue evidence="2">Whole specimen</tissue>
    </source>
</reference>
<feature type="region of interest" description="Disordered" evidence="1">
    <location>
        <begin position="789"/>
        <end position="820"/>
    </location>
</feature>
<gene>
    <name evidence="2" type="ORF">SNE40_023675</name>
</gene>
<protein>
    <recommendedName>
        <fullName evidence="4">DUF4371 domain-containing protein</fullName>
    </recommendedName>
</protein>
<evidence type="ECO:0008006" key="4">
    <source>
        <dbReference type="Google" id="ProtNLM"/>
    </source>
</evidence>
<dbReference type="InterPro" id="IPR012337">
    <property type="entry name" value="RNaseH-like_sf"/>
</dbReference>
<evidence type="ECO:0000313" key="2">
    <source>
        <dbReference type="EMBL" id="KAK6165116.1"/>
    </source>
</evidence>
<proteinExistence type="predicted"/>
<dbReference type="SUPFAM" id="SSF53098">
    <property type="entry name" value="Ribonuclease H-like"/>
    <property type="match status" value="1"/>
</dbReference>
<dbReference type="EMBL" id="JAZGQO010000028">
    <property type="protein sequence ID" value="KAK6165116.1"/>
    <property type="molecule type" value="Genomic_DNA"/>
</dbReference>
<organism evidence="2 3">
    <name type="scientific">Patella caerulea</name>
    <name type="common">Rayed Mediterranean limpet</name>
    <dbReference type="NCBI Taxonomy" id="87958"/>
    <lineage>
        <taxon>Eukaryota</taxon>
        <taxon>Metazoa</taxon>
        <taxon>Spiralia</taxon>
        <taxon>Lophotrochozoa</taxon>
        <taxon>Mollusca</taxon>
        <taxon>Gastropoda</taxon>
        <taxon>Patellogastropoda</taxon>
        <taxon>Patelloidea</taxon>
        <taxon>Patellidae</taxon>
        <taxon>Patella</taxon>
    </lineage>
</organism>
<name>A0AAN8GAA1_PATCE</name>
<dbReference type="PANTHER" id="PTHR37162:SF1">
    <property type="entry name" value="BED-TYPE DOMAIN-CONTAINING PROTEIN"/>
    <property type="match status" value="1"/>
</dbReference>
<comment type="caution">
    <text evidence="2">The sequence shown here is derived from an EMBL/GenBank/DDBJ whole genome shotgun (WGS) entry which is preliminary data.</text>
</comment>
<evidence type="ECO:0000256" key="1">
    <source>
        <dbReference type="SAM" id="MobiDB-lite"/>
    </source>
</evidence>
<evidence type="ECO:0000313" key="3">
    <source>
        <dbReference type="Proteomes" id="UP001347796"/>
    </source>
</evidence>